<comment type="similarity">
    <text evidence="1">Belongs to the ABC transporter superfamily.</text>
</comment>
<keyword evidence="2" id="KW-0813">Transport</keyword>
<evidence type="ECO:0000256" key="2">
    <source>
        <dbReference type="ARBA" id="ARBA00022448"/>
    </source>
</evidence>
<dbReference type="GO" id="GO:0005524">
    <property type="term" value="F:ATP binding"/>
    <property type="evidence" value="ECO:0007669"/>
    <property type="project" value="UniProtKB-KW"/>
</dbReference>
<dbReference type="RefSeq" id="WP_310574850.1">
    <property type="nucleotide sequence ID" value="NZ_JAVKPK010000008.1"/>
</dbReference>
<comment type="caution">
    <text evidence="7">The sequence shown here is derived from an EMBL/GenBank/DDBJ whole genome shotgun (WGS) entry which is preliminary data.</text>
</comment>
<organism evidence="7 8">
    <name type="scientific">Methanosarcina baikalica</name>
    <dbReference type="NCBI Taxonomy" id="3073890"/>
    <lineage>
        <taxon>Archaea</taxon>
        <taxon>Methanobacteriati</taxon>
        <taxon>Methanobacteriota</taxon>
        <taxon>Stenosarchaea group</taxon>
        <taxon>Methanomicrobia</taxon>
        <taxon>Methanosarcinales</taxon>
        <taxon>Methanosarcinaceae</taxon>
        <taxon>Methanosarcina</taxon>
    </lineage>
</organism>
<dbReference type="Gene3D" id="2.70.50.60">
    <property type="entry name" value="abc- transporter (atp binding component) like domain"/>
    <property type="match status" value="1"/>
</dbReference>
<keyword evidence="3" id="KW-0547">Nucleotide-binding</keyword>
<dbReference type="InterPro" id="IPR003593">
    <property type="entry name" value="AAA+_ATPase"/>
</dbReference>
<feature type="domain" description="ABC transporter" evidence="6">
    <location>
        <begin position="37"/>
        <end position="262"/>
    </location>
</feature>
<feature type="coiled-coil region" evidence="5">
    <location>
        <begin position="255"/>
        <end position="282"/>
    </location>
</feature>
<keyword evidence="5" id="KW-0175">Coiled coil</keyword>
<dbReference type="CDD" id="cd10147">
    <property type="entry name" value="Wzt_C-like"/>
    <property type="match status" value="1"/>
</dbReference>
<dbReference type="Pfam" id="PF00005">
    <property type="entry name" value="ABC_tran"/>
    <property type="match status" value="1"/>
</dbReference>
<dbReference type="InterPro" id="IPR050683">
    <property type="entry name" value="Bact_Polysacc_Export_ATP-bd"/>
</dbReference>
<evidence type="ECO:0000313" key="7">
    <source>
        <dbReference type="EMBL" id="MDR7664824.1"/>
    </source>
</evidence>
<dbReference type="Pfam" id="PF14524">
    <property type="entry name" value="Wzt_C"/>
    <property type="match status" value="1"/>
</dbReference>
<dbReference type="Proteomes" id="UP001246244">
    <property type="component" value="Unassembled WGS sequence"/>
</dbReference>
<evidence type="ECO:0000256" key="1">
    <source>
        <dbReference type="ARBA" id="ARBA00005417"/>
    </source>
</evidence>
<dbReference type="InterPro" id="IPR015860">
    <property type="entry name" value="ABC_transpr_TagH-like"/>
</dbReference>
<dbReference type="PANTHER" id="PTHR46743:SF2">
    <property type="entry name" value="TEICHOIC ACIDS EXPORT ATP-BINDING PROTEIN TAGH"/>
    <property type="match status" value="1"/>
</dbReference>
<proteinExistence type="inferred from homology"/>
<gene>
    <name evidence="7" type="ORF">RG963_03290</name>
</gene>
<dbReference type="CDD" id="cd03220">
    <property type="entry name" value="ABC_KpsT_Wzt"/>
    <property type="match status" value="1"/>
</dbReference>
<evidence type="ECO:0000313" key="8">
    <source>
        <dbReference type="Proteomes" id="UP001246244"/>
    </source>
</evidence>
<keyword evidence="4 7" id="KW-0067">ATP-binding</keyword>
<keyword evidence="8" id="KW-1185">Reference proteome</keyword>
<dbReference type="InterPro" id="IPR029439">
    <property type="entry name" value="Wzt_C"/>
</dbReference>
<sequence>MFKTDNNGRSESEKPCAIEVNGVSKCFRIPHEKRVTVYDNIIGKITGKSYTYEVFEALNDVTFSVKEGETFGIIGENGSGKSTILKIISKVFVADTGSVKVKGKIAPFLELGVGFQPELTAVENVYLYGAIMGMNRAEMDAKLDSIFEFAELDRFRDTKLKNYSSGMYARLAFATAISVDPDVLLLDEVLAVGDQAFQAKCRYKINEYKRNGKTIVFVSHSIEAVKEICDNCLMLSNGNVVSIGPTENVISDYLNAVNKKEVERLLNQYENTKDAIEKDNVDPSINWGSKEAKIVDIKFFNNHSESYIFQTGQKFIARIKYKTNQRIEKPVFGVAIYKDNVHITGPNTKLCKMDIDFIDGEGEIDFIVDKLPLLDGPYKFSAAIYDDSCQHPYDHQHCAHGFEIKNLSAKNYGLFDIQGQWLSK</sequence>
<dbReference type="EMBL" id="JAVKPK010000008">
    <property type="protein sequence ID" value="MDR7664824.1"/>
    <property type="molecule type" value="Genomic_DNA"/>
</dbReference>
<protein>
    <submittedName>
        <fullName evidence="7">ABC transporter ATP-binding protein</fullName>
    </submittedName>
</protein>
<accession>A0ABU2CYM2</accession>
<dbReference type="PROSITE" id="PS50893">
    <property type="entry name" value="ABC_TRANSPORTER_2"/>
    <property type="match status" value="1"/>
</dbReference>
<evidence type="ECO:0000259" key="6">
    <source>
        <dbReference type="PROSITE" id="PS50893"/>
    </source>
</evidence>
<name>A0ABU2CYM2_9EURY</name>
<evidence type="ECO:0000256" key="3">
    <source>
        <dbReference type="ARBA" id="ARBA00022741"/>
    </source>
</evidence>
<dbReference type="InterPro" id="IPR003439">
    <property type="entry name" value="ABC_transporter-like_ATP-bd"/>
</dbReference>
<evidence type="ECO:0000256" key="4">
    <source>
        <dbReference type="ARBA" id="ARBA00022840"/>
    </source>
</evidence>
<dbReference type="InterPro" id="IPR027417">
    <property type="entry name" value="P-loop_NTPase"/>
</dbReference>
<dbReference type="SUPFAM" id="SSF52540">
    <property type="entry name" value="P-loop containing nucleoside triphosphate hydrolases"/>
    <property type="match status" value="1"/>
</dbReference>
<evidence type="ECO:0000256" key="5">
    <source>
        <dbReference type="SAM" id="Coils"/>
    </source>
</evidence>
<dbReference type="Gene3D" id="3.40.50.300">
    <property type="entry name" value="P-loop containing nucleotide triphosphate hydrolases"/>
    <property type="match status" value="1"/>
</dbReference>
<dbReference type="SMART" id="SM00382">
    <property type="entry name" value="AAA"/>
    <property type="match status" value="1"/>
</dbReference>
<reference evidence="8" key="1">
    <citation type="submission" date="2023-07" db="EMBL/GenBank/DDBJ databases">
        <title>Whole-genome sequencing of a new Methanosarcina sp. Z-7115.</title>
        <authorList>
            <person name="Zhilina T.N."/>
            <person name="Merkel A.Y."/>
        </authorList>
    </citation>
    <scope>NUCLEOTIDE SEQUENCE [LARGE SCALE GENOMIC DNA]</scope>
    <source>
        <strain evidence="8">Z-7115</strain>
    </source>
</reference>
<dbReference type="PANTHER" id="PTHR46743">
    <property type="entry name" value="TEICHOIC ACIDS EXPORT ATP-BINDING PROTEIN TAGH"/>
    <property type="match status" value="1"/>
</dbReference>